<evidence type="ECO:0000256" key="1">
    <source>
        <dbReference type="ARBA" id="ARBA00023170"/>
    </source>
</evidence>
<evidence type="ECO:0000259" key="3">
    <source>
        <dbReference type="PROSITE" id="PS50011"/>
    </source>
</evidence>
<evidence type="ECO:0000256" key="2">
    <source>
        <dbReference type="SAM" id="MobiDB-lite"/>
    </source>
</evidence>
<dbReference type="PANTHER" id="PTHR44329:SF214">
    <property type="entry name" value="PROTEIN KINASE DOMAIN-CONTAINING PROTEIN"/>
    <property type="match status" value="1"/>
</dbReference>
<dbReference type="Gene3D" id="3.30.450.40">
    <property type="match status" value="1"/>
</dbReference>
<dbReference type="Gene3D" id="1.10.510.10">
    <property type="entry name" value="Transferase(Phosphotransferase) domain 1"/>
    <property type="match status" value="1"/>
</dbReference>
<feature type="compositionally biased region" description="Basic and acidic residues" evidence="2">
    <location>
        <begin position="40"/>
        <end position="54"/>
    </location>
</feature>
<gene>
    <name evidence="4" type="primary">g3749</name>
    <name evidence="4" type="ORF">VP750_LOCUS3198</name>
</gene>
<dbReference type="PANTHER" id="PTHR44329">
    <property type="entry name" value="SERINE/THREONINE-PROTEIN KINASE TNNI3K-RELATED"/>
    <property type="match status" value="1"/>
</dbReference>
<protein>
    <submittedName>
        <fullName evidence="4">G3749 protein</fullName>
    </submittedName>
</protein>
<dbReference type="InterPro" id="IPR003018">
    <property type="entry name" value="GAF"/>
</dbReference>
<feature type="region of interest" description="Disordered" evidence="2">
    <location>
        <begin position="1"/>
        <end position="55"/>
    </location>
</feature>
<dbReference type="InterPro" id="IPR001245">
    <property type="entry name" value="Ser-Thr/Tyr_kinase_cat_dom"/>
</dbReference>
<dbReference type="Proteomes" id="UP001497392">
    <property type="component" value="Unassembled WGS sequence"/>
</dbReference>
<dbReference type="InterPro" id="IPR051681">
    <property type="entry name" value="Ser/Thr_Kinases-Pseudokinases"/>
</dbReference>
<feature type="compositionally biased region" description="Basic and acidic residues" evidence="2">
    <location>
        <begin position="14"/>
        <end position="27"/>
    </location>
</feature>
<organism evidence="4 5">
    <name type="scientific">Coccomyxa viridis</name>
    <dbReference type="NCBI Taxonomy" id="1274662"/>
    <lineage>
        <taxon>Eukaryota</taxon>
        <taxon>Viridiplantae</taxon>
        <taxon>Chlorophyta</taxon>
        <taxon>core chlorophytes</taxon>
        <taxon>Trebouxiophyceae</taxon>
        <taxon>Trebouxiophyceae incertae sedis</taxon>
        <taxon>Coccomyxaceae</taxon>
        <taxon>Coccomyxa</taxon>
    </lineage>
</organism>
<dbReference type="Pfam" id="PF07714">
    <property type="entry name" value="PK_Tyr_Ser-Thr"/>
    <property type="match status" value="1"/>
</dbReference>
<dbReference type="PROSITE" id="PS50011">
    <property type="entry name" value="PROTEIN_KINASE_DOM"/>
    <property type="match status" value="1"/>
</dbReference>
<name>A0ABP1FRV2_9CHLO</name>
<feature type="region of interest" description="Disordered" evidence="2">
    <location>
        <begin position="724"/>
        <end position="784"/>
    </location>
</feature>
<dbReference type="InterPro" id="IPR000719">
    <property type="entry name" value="Prot_kinase_dom"/>
</dbReference>
<comment type="caution">
    <text evidence="4">The sequence shown here is derived from an EMBL/GenBank/DDBJ whole genome shotgun (WGS) entry which is preliminary data.</text>
</comment>
<feature type="region of interest" description="Disordered" evidence="2">
    <location>
        <begin position="816"/>
        <end position="863"/>
    </location>
</feature>
<keyword evidence="5" id="KW-1185">Reference proteome</keyword>
<proteinExistence type="predicted"/>
<dbReference type="InterPro" id="IPR011009">
    <property type="entry name" value="Kinase-like_dom_sf"/>
</dbReference>
<accession>A0ABP1FRV2</accession>
<dbReference type="SUPFAM" id="SSF55781">
    <property type="entry name" value="GAF domain-like"/>
    <property type="match status" value="1"/>
</dbReference>
<reference evidence="4 5" key="1">
    <citation type="submission" date="2024-06" db="EMBL/GenBank/DDBJ databases">
        <authorList>
            <person name="Kraege A."/>
            <person name="Thomma B."/>
        </authorList>
    </citation>
    <scope>NUCLEOTIDE SEQUENCE [LARGE SCALE GENOMIC DNA]</scope>
</reference>
<keyword evidence="1" id="KW-0675">Receptor</keyword>
<feature type="domain" description="Protein kinase" evidence="3">
    <location>
        <begin position="388"/>
        <end position="726"/>
    </location>
</feature>
<dbReference type="EMBL" id="CAXHTA020000005">
    <property type="protein sequence ID" value="CAL5221539.1"/>
    <property type="molecule type" value="Genomic_DNA"/>
</dbReference>
<dbReference type="SMART" id="SM00065">
    <property type="entry name" value="GAF"/>
    <property type="match status" value="1"/>
</dbReference>
<dbReference type="InterPro" id="IPR029016">
    <property type="entry name" value="GAF-like_dom_sf"/>
</dbReference>
<feature type="compositionally biased region" description="Basic and acidic residues" evidence="2">
    <location>
        <begin position="724"/>
        <end position="749"/>
    </location>
</feature>
<feature type="compositionally biased region" description="Low complexity" evidence="2">
    <location>
        <begin position="751"/>
        <end position="776"/>
    </location>
</feature>
<evidence type="ECO:0000313" key="4">
    <source>
        <dbReference type="EMBL" id="CAL5221539.1"/>
    </source>
</evidence>
<dbReference type="SUPFAM" id="SSF56112">
    <property type="entry name" value="Protein kinase-like (PK-like)"/>
    <property type="match status" value="1"/>
</dbReference>
<feature type="compositionally biased region" description="Low complexity" evidence="2">
    <location>
        <begin position="939"/>
        <end position="953"/>
    </location>
</feature>
<feature type="region of interest" description="Disordered" evidence="2">
    <location>
        <begin position="881"/>
        <end position="961"/>
    </location>
</feature>
<sequence length="1071" mass="114781">MGCSQSSAAGTLEGQKDTSAKPRRSEAKFVPPRPGQLYVRPEEHKKNSDDHSQDPDEIADWKALWRPSSIDEAGSLLVRQLRLQDRCCEEQAGALLDVLCNAFHSDSACVAILEPPLKVLVWSGRGLCETGTNAPWMLDFLQCCLNSPHNEVAIVEDTSRDARVKDSEAVACVGGIASFCGAPLVAANGIRIGALCVFRGEPTRYDAVPIALLAGMAELTMRQLAADTAKEHSNAKGLLRPKAAYETATMLVDASQHAWKVLYLDSQASTVTGISVSMAGASTFWGLFSSSDAPGDHSWKGYANQTENSLDFMLHNMQRRGSSNHTVFSLAFTPLAKVMDESTIPIGIPCMTEAHVASRNFYFVRVHVQTDALPEQRTLHQAVPIPGLELGTLLAASPYGRMHRGFYKGHPVAVKIVANGRRNVRHRDGRPLAIAVTEGLRESGVPLVRTYQYATHCACTRSSLLSKPDQASGIPEGEVCACGEVIANCTCEAFEDDRRSLCQMSDSACSLNEGDHSPQETWLVQEYCSLGTLQLAIAQGKFQKSNGRACCTAILDVACDIAYAMHLLHSQGITHGNLSASSVLLTPSSKHSYGFRAKVSDYGILRELDSRGFATPQCYPILAHLAPEVLLHGKVSKAADVYAFGVLLWEMAAGQRMFAGMPWAQVMAAVTLRHSRPRLPPGRAMPSGLESVLRMCLLTSPADRPGFSELTNIIRALRTSGLHKAAEKRQSMAAERADKRRSMAVERPGHSRSSSASGLSPQGLPQEGAGAAQGPADTKHAAAQLWGSKAWRQRSLKPEALSEWQGRCDQVAAQVPINDTQPGGSGSLPARAPKAGEPENRPRARSFPAAEKPSSPYASVTKAKAASIRLSIEVRRATLTGKPRAPSSGQPAPAHAKPAGLPPSALYQSSWPRSGGSSGDAGSRGGSGERLLKDGQKPLGSKGSSKTLSTSSGGDDRLGLNEVAMRRQKGSLGGYVGSYSSCHSESGFTHTAAHLSFTEIKQQKSKNLAVGLSALRDSLLPETQRINSCTEATPTRDFVSLEDTTYIPSGSLEKVAIALPQIRVSSSCYRY</sequence>
<feature type="compositionally biased region" description="Gly residues" evidence="2">
    <location>
        <begin position="916"/>
        <end position="928"/>
    </location>
</feature>
<evidence type="ECO:0000313" key="5">
    <source>
        <dbReference type="Proteomes" id="UP001497392"/>
    </source>
</evidence>